<evidence type="ECO:0000256" key="2">
    <source>
        <dbReference type="ARBA" id="ARBA00022679"/>
    </source>
</evidence>
<evidence type="ECO:0000256" key="5">
    <source>
        <dbReference type="ARBA" id="ARBA00022840"/>
    </source>
</evidence>
<proteinExistence type="predicted"/>
<dbReference type="Pfam" id="PF00069">
    <property type="entry name" value="Pkinase"/>
    <property type="match status" value="1"/>
</dbReference>
<dbReference type="Pfam" id="PF07714">
    <property type="entry name" value="PK_Tyr_Ser-Thr"/>
    <property type="match status" value="1"/>
</dbReference>
<evidence type="ECO:0000256" key="3">
    <source>
        <dbReference type="ARBA" id="ARBA00022741"/>
    </source>
</evidence>
<evidence type="ECO:0000313" key="9">
    <source>
        <dbReference type="EMBL" id="KAG2613113.1"/>
    </source>
</evidence>
<keyword evidence="4" id="KW-0418">Kinase</keyword>
<dbReference type="PROSITE" id="PS00108">
    <property type="entry name" value="PROTEIN_KINASE_ST"/>
    <property type="match status" value="1"/>
</dbReference>
<dbReference type="InterPro" id="IPR017441">
    <property type="entry name" value="Protein_kinase_ATP_BS"/>
</dbReference>
<feature type="compositionally biased region" description="Low complexity" evidence="7">
    <location>
        <begin position="491"/>
        <end position="506"/>
    </location>
</feature>
<dbReference type="PROSITE" id="PS50011">
    <property type="entry name" value="PROTEIN_KINASE_DOM"/>
    <property type="match status" value="2"/>
</dbReference>
<keyword evidence="5 6" id="KW-0067">ATP-binding</keyword>
<evidence type="ECO:0000313" key="10">
    <source>
        <dbReference type="Proteomes" id="UP000823388"/>
    </source>
</evidence>
<keyword evidence="1" id="KW-0723">Serine/threonine-protein kinase</keyword>
<sequence>MSLRRLCFVLPMDVDEAAVLAPAAEEEARCRVTARQTVRSCVRGAVGRVLSCLRCRSCAGAPDSPGMAAFEDIAGVDAGGGRKQLAGSGGGPRIFSYSELYIGTNGFSDKEILGSGGFGRVYRAVLPSDGTTAAVKCIASRGERFEKSFLAELAAVARLRHRNLVRLRGWCVHGGEEAAELLLLVYDYMPNRSLDRLLFSPASAAKQQVVPVLSWDRRRRVVAGLAAALFYLHEQLDKQIIHRDVKTSNVMLDAEYNARLGDFGLARWLEHAVCSDGAPPPPPNLVVSPSLRLSSSSASANNHQFRLIDTTSRISGTIGYLPPESFQPRAMGTAKSDVFSFGIVLLEVATGRRAVDLAYPDDEIFMLDWVRRLSDSDEGKLLNAADGKLPDGASALFDVGRFIHLGLLCSLHDPKARPTMKWVVENLSDGCSGDLPRLPSFAAHPKYFSLTASSSDDSGTTATGTTDDSTATTQSKPILYATAAADTIYDTAEDGGSSSRSADSGGNTRRPVAIPDVDTPRAISYEEIVAITNDFSDSQVVAELDFGTGYEGFLDTGHGRRVHVLVKRLGIKTCPALRVRFATELCNLAKLRHRNLVQLRGWCTDHGEMLVVYDYSPGSLLSHHLIRRGGGDAAPAAALPWRHRYSIVKALASAILYLHEEWDEQVIHRNITSSAVFLDPDLNPRLGSFALAEFLSRNKHGGHHAVVSASSSARGIFGYMSPEYMETGEATTMADVYSFGVLVLEVVTGTMAVDGRLPEVLLVRKVQLFEQLNRPVEALADRRLDGMFHRRELVRLAKLGIVCTRSDPAARPSMRKIVSILDGSDQVLDKFEQRKESAEDWRRRNAANLALVRRFQALGIH</sequence>
<dbReference type="PANTHER" id="PTHR27007">
    <property type="match status" value="1"/>
</dbReference>
<dbReference type="EMBL" id="CM029043">
    <property type="protein sequence ID" value="KAG2613113.1"/>
    <property type="molecule type" value="Genomic_DNA"/>
</dbReference>
<dbReference type="InterPro" id="IPR050528">
    <property type="entry name" value="L-type_Lectin-RKs"/>
</dbReference>
<feature type="region of interest" description="Disordered" evidence="7">
    <location>
        <begin position="452"/>
        <end position="472"/>
    </location>
</feature>
<keyword evidence="3 6" id="KW-0547">Nucleotide-binding</keyword>
<protein>
    <recommendedName>
        <fullName evidence="8">Protein kinase domain-containing protein</fullName>
    </recommendedName>
</protein>
<dbReference type="AlphaFoldDB" id="A0A8T0TVY7"/>
<feature type="domain" description="Protein kinase" evidence="8">
    <location>
        <begin position="535"/>
        <end position="828"/>
    </location>
</feature>
<dbReference type="Proteomes" id="UP000823388">
    <property type="component" value="Chromosome 4K"/>
</dbReference>
<evidence type="ECO:0000259" key="8">
    <source>
        <dbReference type="PROSITE" id="PS50011"/>
    </source>
</evidence>
<evidence type="ECO:0000256" key="1">
    <source>
        <dbReference type="ARBA" id="ARBA00022527"/>
    </source>
</evidence>
<feature type="domain" description="Protein kinase" evidence="8">
    <location>
        <begin position="107"/>
        <end position="447"/>
    </location>
</feature>
<dbReference type="SUPFAM" id="SSF56112">
    <property type="entry name" value="Protein kinase-like (PK-like)"/>
    <property type="match status" value="2"/>
</dbReference>
<evidence type="ECO:0000256" key="7">
    <source>
        <dbReference type="SAM" id="MobiDB-lite"/>
    </source>
</evidence>
<dbReference type="FunFam" id="1.10.510.10:FF:000603">
    <property type="entry name" value="Receptor like protein kinase S.2"/>
    <property type="match status" value="1"/>
</dbReference>
<keyword evidence="2" id="KW-0808">Transferase</keyword>
<dbReference type="InterPro" id="IPR000719">
    <property type="entry name" value="Prot_kinase_dom"/>
</dbReference>
<accession>A0A8T0TVY7</accession>
<dbReference type="PROSITE" id="PS00107">
    <property type="entry name" value="PROTEIN_KINASE_ATP"/>
    <property type="match status" value="1"/>
</dbReference>
<feature type="binding site" evidence="6">
    <location>
        <position position="136"/>
    </location>
    <ligand>
        <name>ATP</name>
        <dbReference type="ChEBI" id="CHEBI:30616"/>
    </ligand>
</feature>
<dbReference type="SMART" id="SM00220">
    <property type="entry name" value="S_TKc"/>
    <property type="match status" value="1"/>
</dbReference>
<organism evidence="9 10">
    <name type="scientific">Panicum virgatum</name>
    <name type="common">Blackwell switchgrass</name>
    <dbReference type="NCBI Taxonomy" id="38727"/>
    <lineage>
        <taxon>Eukaryota</taxon>
        <taxon>Viridiplantae</taxon>
        <taxon>Streptophyta</taxon>
        <taxon>Embryophyta</taxon>
        <taxon>Tracheophyta</taxon>
        <taxon>Spermatophyta</taxon>
        <taxon>Magnoliopsida</taxon>
        <taxon>Liliopsida</taxon>
        <taxon>Poales</taxon>
        <taxon>Poaceae</taxon>
        <taxon>PACMAD clade</taxon>
        <taxon>Panicoideae</taxon>
        <taxon>Panicodae</taxon>
        <taxon>Paniceae</taxon>
        <taxon>Panicinae</taxon>
        <taxon>Panicum</taxon>
        <taxon>Panicum sect. Hiantes</taxon>
    </lineage>
</organism>
<gene>
    <name evidence="9" type="ORF">PVAP13_4KG335900</name>
</gene>
<dbReference type="InterPro" id="IPR008271">
    <property type="entry name" value="Ser/Thr_kinase_AS"/>
</dbReference>
<evidence type="ECO:0000256" key="6">
    <source>
        <dbReference type="PROSITE-ProRule" id="PRU10141"/>
    </source>
</evidence>
<dbReference type="GO" id="GO:0005524">
    <property type="term" value="F:ATP binding"/>
    <property type="evidence" value="ECO:0007669"/>
    <property type="project" value="UniProtKB-UniRule"/>
</dbReference>
<dbReference type="Gene3D" id="1.10.510.10">
    <property type="entry name" value="Transferase(Phosphotransferase) domain 1"/>
    <property type="match status" value="2"/>
</dbReference>
<dbReference type="Gene3D" id="3.30.200.20">
    <property type="entry name" value="Phosphorylase Kinase, domain 1"/>
    <property type="match status" value="2"/>
</dbReference>
<dbReference type="OrthoDB" id="1894756at2759"/>
<dbReference type="GO" id="GO:0004674">
    <property type="term" value="F:protein serine/threonine kinase activity"/>
    <property type="evidence" value="ECO:0007669"/>
    <property type="project" value="UniProtKB-KW"/>
</dbReference>
<feature type="region of interest" description="Disordered" evidence="7">
    <location>
        <begin position="491"/>
        <end position="515"/>
    </location>
</feature>
<dbReference type="InterPro" id="IPR011009">
    <property type="entry name" value="Kinase-like_dom_sf"/>
</dbReference>
<dbReference type="FunFam" id="1.10.510.10:FF:000723">
    <property type="entry name" value="Receptor like protein kinase S.2"/>
    <property type="match status" value="1"/>
</dbReference>
<evidence type="ECO:0000256" key="4">
    <source>
        <dbReference type="ARBA" id="ARBA00022777"/>
    </source>
</evidence>
<dbReference type="GO" id="GO:0051707">
    <property type="term" value="P:response to other organism"/>
    <property type="evidence" value="ECO:0007669"/>
    <property type="project" value="UniProtKB-ARBA"/>
</dbReference>
<keyword evidence="10" id="KW-1185">Reference proteome</keyword>
<dbReference type="InterPro" id="IPR001245">
    <property type="entry name" value="Ser-Thr/Tyr_kinase_cat_dom"/>
</dbReference>
<reference evidence="9" key="1">
    <citation type="submission" date="2020-05" db="EMBL/GenBank/DDBJ databases">
        <title>WGS assembly of Panicum virgatum.</title>
        <authorList>
            <person name="Lovell J.T."/>
            <person name="Jenkins J."/>
            <person name="Shu S."/>
            <person name="Juenger T.E."/>
            <person name="Schmutz J."/>
        </authorList>
    </citation>
    <scope>NUCLEOTIDE SEQUENCE</scope>
    <source>
        <strain evidence="9">AP13</strain>
    </source>
</reference>
<name>A0A8T0TVY7_PANVG</name>
<comment type="caution">
    <text evidence="9">The sequence shown here is derived from an EMBL/GenBank/DDBJ whole genome shotgun (WGS) entry which is preliminary data.</text>
</comment>